<dbReference type="EMBL" id="JAGFBS010000034">
    <property type="protein sequence ID" value="KAG6371480.1"/>
    <property type="molecule type" value="Genomic_DNA"/>
</dbReference>
<feature type="domain" description="Ubiquitin-like protease family profile" evidence="4">
    <location>
        <begin position="463"/>
        <end position="528"/>
    </location>
</feature>
<comment type="similarity">
    <text evidence="1">Belongs to the peptidase C48 family.</text>
</comment>
<dbReference type="GO" id="GO:0006508">
    <property type="term" value="P:proteolysis"/>
    <property type="evidence" value="ECO:0007669"/>
    <property type="project" value="UniProtKB-KW"/>
</dbReference>
<dbReference type="SUPFAM" id="SSF54001">
    <property type="entry name" value="Cysteine proteinases"/>
    <property type="match status" value="1"/>
</dbReference>
<evidence type="ECO:0000256" key="3">
    <source>
        <dbReference type="ARBA" id="ARBA00022801"/>
    </source>
</evidence>
<dbReference type="Proteomes" id="UP000683000">
    <property type="component" value="Unassembled WGS sequence"/>
</dbReference>
<dbReference type="GO" id="GO:0008234">
    <property type="term" value="F:cysteine-type peptidase activity"/>
    <property type="evidence" value="ECO:0007669"/>
    <property type="project" value="InterPro"/>
</dbReference>
<evidence type="ECO:0000313" key="6">
    <source>
        <dbReference type="Proteomes" id="UP000683000"/>
    </source>
</evidence>
<proteinExistence type="inferred from homology"/>
<sequence>MSDAPAQLKKELDTILGLQADLDTTDQAIQATKSAIEKQTISNHTLEALSSLERSHERLMDKVEALYASLNVAIGSFFEWDKLDQAVGRAQKALGTKLHQRTRKAIAKRQPALMAAIRKYNTYCTQLKDLHDPAWLILLPKPLPTKLNDLRNHESLMEDIWISLSIGEIPHWMNDPAVREGIHAMLKRDRCLEEQRRLGMEADSLCRWYGNELAAVVLALRIPESKYIPILEFTTHDTSDELILLPLRYRHEQLLTLPHRWSNSLVSKSHFDWHTKEAEELAMRLTYGFPETSLSWLTPTIIEAPESSGEELQMSIELEIGTEATIESEDLITLDYLVEEMLDTDTHDAEETNNKYVITGKIVWSVPSHFTVDSTLPPTLPESGTRIVFDRINGVRRQTFNPEDIGMLASPTSCINDVCINGCILLLLLAINPLQARHFAIFSTFDLLLARHKADGELFQAAKHTNFWMKDVWILPIYRPGHWVLCVADFTRRELRLFDSLAEEKPWRSDVMEIMNFMSHLLSVANTTIPEVRVSSRPWRAYPITVNQ</sequence>
<name>A0A8I3A6F3_9AGAM</name>
<dbReference type="GO" id="GO:0019783">
    <property type="term" value="F:ubiquitin-like protein peptidase activity"/>
    <property type="evidence" value="ECO:0007669"/>
    <property type="project" value="UniProtKB-ARBA"/>
</dbReference>
<gene>
    <name evidence="5" type="ORF">JVT61DRAFT_9514</name>
</gene>
<comment type="caution">
    <text evidence="5">The sequence shown here is derived from an EMBL/GenBank/DDBJ whole genome shotgun (WGS) entry which is preliminary data.</text>
</comment>
<protein>
    <recommendedName>
        <fullName evidence="4">Ubiquitin-like protease family profile domain-containing protein</fullName>
    </recommendedName>
</protein>
<evidence type="ECO:0000313" key="5">
    <source>
        <dbReference type="EMBL" id="KAG6371480.1"/>
    </source>
</evidence>
<keyword evidence="6" id="KW-1185">Reference proteome</keyword>
<dbReference type="InterPro" id="IPR038765">
    <property type="entry name" value="Papain-like_cys_pep_sf"/>
</dbReference>
<dbReference type="OrthoDB" id="3364670at2759"/>
<dbReference type="Pfam" id="PF02902">
    <property type="entry name" value="Peptidase_C48"/>
    <property type="match status" value="1"/>
</dbReference>
<keyword evidence="2" id="KW-0645">Protease</keyword>
<keyword evidence="3" id="KW-0378">Hydrolase</keyword>
<dbReference type="AlphaFoldDB" id="A0A8I3A6F3"/>
<dbReference type="InterPro" id="IPR003653">
    <property type="entry name" value="Peptidase_C48_C"/>
</dbReference>
<accession>A0A8I3A6F3</accession>
<evidence type="ECO:0000259" key="4">
    <source>
        <dbReference type="Pfam" id="PF02902"/>
    </source>
</evidence>
<dbReference type="Gene3D" id="3.40.395.10">
    <property type="entry name" value="Adenoviral Proteinase, Chain A"/>
    <property type="match status" value="1"/>
</dbReference>
<evidence type="ECO:0000256" key="2">
    <source>
        <dbReference type="ARBA" id="ARBA00022670"/>
    </source>
</evidence>
<organism evidence="5 6">
    <name type="scientific">Boletus reticuloceps</name>
    <dbReference type="NCBI Taxonomy" id="495285"/>
    <lineage>
        <taxon>Eukaryota</taxon>
        <taxon>Fungi</taxon>
        <taxon>Dikarya</taxon>
        <taxon>Basidiomycota</taxon>
        <taxon>Agaricomycotina</taxon>
        <taxon>Agaricomycetes</taxon>
        <taxon>Agaricomycetidae</taxon>
        <taxon>Boletales</taxon>
        <taxon>Boletineae</taxon>
        <taxon>Boletaceae</taxon>
        <taxon>Boletoideae</taxon>
        <taxon>Boletus</taxon>
    </lineage>
</organism>
<reference evidence="5" key="1">
    <citation type="submission" date="2021-03" db="EMBL/GenBank/DDBJ databases">
        <title>Evolutionary innovations through gain and loss of genes in the ectomycorrhizal Boletales.</title>
        <authorList>
            <person name="Wu G."/>
            <person name="Miyauchi S."/>
            <person name="Morin E."/>
            <person name="Yang Z.-L."/>
            <person name="Xu J."/>
            <person name="Martin F.M."/>
        </authorList>
    </citation>
    <scope>NUCLEOTIDE SEQUENCE</scope>
    <source>
        <strain evidence="5">BR01</strain>
    </source>
</reference>
<evidence type="ECO:0000256" key="1">
    <source>
        <dbReference type="ARBA" id="ARBA00005234"/>
    </source>
</evidence>